<feature type="region of interest" description="Disordered" evidence="1">
    <location>
        <begin position="1097"/>
        <end position="1120"/>
    </location>
</feature>
<dbReference type="Gene3D" id="2.60.120.260">
    <property type="entry name" value="Galactose-binding domain-like"/>
    <property type="match status" value="2"/>
</dbReference>
<dbReference type="EMBL" id="JBHSPR010000007">
    <property type="protein sequence ID" value="MFC6016149.1"/>
    <property type="molecule type" value="Genomic_DNA"/>
</dbReference>
<dbReference type="InterPro" id="IPR029062">
    <property type="entry name" value="Class_I_gatase-like"/>
</dbReference>
<sequence length="1405" mass="151255">MLPERLPAGRLPERLPAAARLPERLAAVLADPPKSFSPVPIWWWSGEALDAERLRWQLERFAEGGVYNLVVLNLAPSGPAHGADPDDPPFLSERWWELFLGACDDAKRLGISLWFYDQLGFSGADLQARLVARHPEYAGRRLHRLTVTATGAGRLELRCPAGGRPIGAAVEVVDEAGRPAGPPEPVPLTGTAATWQARSPGFRLSLYYDTDHGFDYLAPTACATLLDQVHAEFARRLGDRLGTVVVGSFQDELPALPTWSATFAVEFTARYGYDLVTRLGALWDAVLPDADRVRRDYHALRATLAETAFFRPLAQWHDRYGLLVGCDQQDPARAGHPVEGASLYADYPRTHRWFSAPGSDHHGDARIHSSLAHLYDQPRVWIEAFHSTGWGGTLEETFDWLLPWLRTGATLYNPHAVYYSTKAGWWEWAPPATDWRQPYWRHHREFADTVTRLCAALSLGRHTCEVAVLHPTTTAQADLRLDGAGPAATGAQTVYRELIGDAAWFAPVPGVLDLAGLDADVIDDDSLASAEVRGRTRGAPYGVTPPRLCVAGEEYAAVVLPAATVLEEATAHRLDQFVVAGGLLVAVGALPERGVSDRTTATPTADLPTATPTTDQGPAGTVADEVVARLRERFATGEARFVRSAAELSGALADLTPRVVADVPVLARDIDGALTVFVTATAWSATEVDGRPEQRGPGHGWDNVGYDFDPARYLSEVRVRVRHAPGAPVLASPFGTPPRPLPYTVDGEVTEVVVPFTDGPAALLVFPPGSPPAAPAGAPPPPAASAGVLAPVAAPHRETLPLDGEWLAELVPTLDNRWGDFAWPPSAATDPVVQRWELEHRLDGADGWQPGLATFGPHGLVGNAPVTYSASRGIRKDPIHRPALGPKGHVPEEFLDFGQVRAGTPVRFRAEFTLTDADLTGVDQDRLTVSVGAPAAKRLWLDGAPVPIDDGGGHLGSAPVRLAAGRHELELELVPATDLALRAHLAFVRNPDRYRRPEWITVDGLPEPGRRIAFGTTVTLDRPASGAALNLTALGSARLLVNGVEAGRQGGFAPYERPIPTVRRYELGRVLRPGANEVVVELTAPSPILVDAVIDGPGPDGHDHDHDHGHGHDGHGHGHGHGFGFVTDTDWWATVDGTPARVVRHRRAHRVVADLYVTRRPHPLPGAAWLDDTDQADTVVPVTFAVPRPPGERVEWLRFAVPPGATRLDLRVVGDADLYVDDMPVDAYTGVDGTDPDSDVGPDGGVSMSAELPPGARLVQLRIQTRPGYEAGAALTGPVRFTVGPGRLDLGDWEQHGLAGYSGGVRYRRTVVIPPDARDARLDLGRVRGSAEVTVDGQSVGVRFCAPYVFDLGRLAPGEHTVDVEVFGTLAPYLDTVSPTHFVFPGQRVSGLFGPVSLHWATSDS</sequence>
<name>A0ABW1K5A8_9ACTN</name>
<protein>
    <recommendedName>
        <fullName evidence="4">Glycoside hydrolase</fullName>
    </recommendedName>
</protein>
<proteinExistence type="predicted"/>
<dbReference type="SUPFAM" id="SSF49785">
    <property type="entry name" value="Galactose-binding domain-like"/>
    <property type="match status" value="1"/>
</dbReference>
<dbReference type="Proteomes" id="UP001596203">
    <property type="component" value="Unassembled WGS sequence"/>
</dbReference>
<dbReference type="PANTHER" id="PTHR36848">
    <property type="entry name" value="DNA-BINDING PROTEIN (PUTATIVE SECRETED PROTEIN)-RELATED"/>
    <property type="match status" value="1"/>
</dbReference>
<feature type="compositionally biased region" description="Basic and acidic residues" evidence="1">
    <location>
        <begin position="1100"/>
        <end position="1116"/>
    </location>
</feature>
<dbReference type="PANTHER" id="PTHR36848:SF2">
    <property type="entry name" value="SECRETED PROTEIN"/>
    <property type="match status" value="1"/>
</dbReference>
<evidence type="ECO:0008006" key="4">
    <source>
        <dbReference type="Google" id="ProtNLM"/>
    </source>
</evidence>
<reference evidence="3" key="1">
    <citation type="journal article" date="2019" name="Int. J. Syst. Evol. Microbiol.">
        <title>The Global Catalogue of Microorganisms (GCM) 10K type strain sequencing project: providing services to taxonomists for standard genome sequencing and annotation.</title>
        <authorList>
            <consortium name="The Broad Institute Genomics Platform"/>
            <consortium name="The Broad Institute Genome Sequencing Center for Infectious Disease"/>
            <person name="Wu L."/>
            <person name="Ma J."/>
        </authorList>
    </citation>
    <scope>NUCLEOTIDE SEQUENCE [LARGE SCALE GENOMIC DNA]</scope>
    <source>
        <strain evidence="3">ZS-35-S2</strain>
    </source>
</reference>
<evidence type="ECO:0000313" key="2">
    <source>
        <dbReference type="EMBL" id="MFC6016149.1"/>
    </source>
</evidence>
<accession>A0ABW1K5A8</accession>
<gene>
    <name evidence="2" type="ORF">ACFP2T_08070</name>
</gene>
<keyword evidence="3" id="KW-1185">Reference proteome</keyword>
<organism evidence="2 3">
    <name type="scientific">Plantactinospora solaniradicis</name>
    <dbReference type="NCBI Taxonomy" id="1723736"/>
    <lineage>
        <taxon>Bacteria</taxon>
        <taxon>Bacillati</taxon>
        <taxon>Actinomycetota</taxon>
        <taxon>Actinomycetes</taxon>
        <taxon>Micromonosporales</taxon>
        <taxon>Micromonosporaceae</taxon>
        <taxon>Plantactinospora</taxon>
    </lineage>
</organism>
<dbReference type="Gene3D" id="3.40.50.880">
    <property type="match status" value="1"/>
</dbReference>
<evidence type="ECO:0000313" key="3">
    <source>
        <dbReference type="Proteomes" id="UP001596203"/>
    </source>
</evidence>
<feature type="region of interest" description="Disordered" evidence="1">
    <location>
        <begin position="595"/>
        <end position="619"/>
    </location>
</feature>
<evidence type="ECO:0000256" key="1">
    <source>
        <dbReference type="SAM" id="MobiDB-lite"/>
    </source>
</evidence>
<dbReference type="InterPro" id="IPR008979">
    <property type="entry name" value="Galactose-bd-like_sf"/>
</dbReference>
<feature type="compositionally biased region" description="Low complexity" evidence="1">
    <location>
        <begin position="597"/>
        <end position="615"/>
    </location>
</feature>
<dbReference type="RefSeq" id="WP_377419263.1">
    <property type="nucleotide sequence ID" value="NZ_JBHSPR010000007.1"/>
</dbReference>
<dbReference type="InterPro" id="IPR053161">
    <property type="entry name" value="Ulvan_degrading_GH"/>
</dbReference>
<comment type="caution">
    <text evidence="2">The sequence shown here is derived from an EMBL/GenBank/DDBJ whole genome shotgun (WGS) entry which is preliminary data.</text>
</comment>